<proteinExistence type="predicted"/>
<protein>
    <submittedName>
        <fullName evidence="1">Uncharacterized protein</fullName>
    </submittedName>
</protein>
<reference evidence="1 2" key="1">
    <citation type="journal article" date="2015" name="Genome Biol.">
        <title>Comparative genomics of Steinernema reveals deeply conserved gene regulatory networks.</title>
        <authorList>
            <person name="Dillman A.R."/>
            <person name="Macchietto M."/>
            <person name="Porter C.F."/>
            <person name="Rogers A."/>
            <person name="Williams B."/>
            <person name="Antoshechkin I."/>
            <person name="Lee M.M."/>
            <person name="Goodwin Z."/>
            <person name="Lu X."/>
            <person name="Lewis E.E."/>
            <person name="Goodrich-Blair H."/>
            <person name="Stock S.P."/>
            <person name="Adams B.J."/>
            <person name="Sternberg P.W."/>
            <person name="Mortazavi A."/>
        </authorList>
    </citation>
    <scope>NUCLEOTIDE SEQUENCE [LARGE SCALE GENOMIC DNA]</scope>
    <source>
        <strain evidence="1 2">ALL</strain>
    </source>
</reference>
<sequence length="82" mass="9384">MVINPSNVLKLLAMRFPGNQSTEDYSHLEEEIAQPPGLAVRRTTIPGDDQTVQGRIPRRTPPGRIRHYRDVLLSTPEFGRYR</sequence>
<comment type="caution">
    <text evidence="1">The sequence shown here is derived from an EMBL/GenBank/DDBJ whole genome shotgun (WGS) entry which is preliminary data.</text>
</comment>
<name>A0A4U5P9X9_STECR</name>
<dbReference type="AlphaFoldDB" id="A0A4U5P9X9"/>
<gene>
    <name evidence="1" type="ORF">L596_007614</name>
</gene>
<keyword evidence="2" id="KW-1185">Reference proteome</keyword>
<accession>A0A4U5P9X9</accession>
<evidence type="ECO:0000313" key="1">
    <source>
        <dbReference type="EMBL" id="TKR93088.1"/>
    </source>
</evidence>
<dbReference type="Proteomes" id="UP000298663">
    <property type="component" value="Unassembled WGS sequence"/>
</dbReference>
<reference evidence="1 2" key="2">
    <citation type="journal article" date="2019" name="G3 (Bethesda)">
        <title>Hybrid Assembly of the Genome of the Entomopathogenic Nematode Steinernema carpocapsae Identifies the X-Chromosome.</title>
        <authorList>
            <person name="Serra L."/>
            <person name="Macchietto M."/>
            <person name="Macias-Munoz A."/>
            <person name="McGill C.J."/>
            <person name="Rodriguez I.M."/>
            <person name="Rodriguez B."/>
            <person name="Murad R."/>
            <person name="Mortazavi A."/>
        </authorList>
    </citation>
    <scope>NUCLEOTIDE SEQUENCE [LARGE SCALE GENOMIC DNA]</scope>
    <source>
        <strain evidence="1 2">ALL</strain>
    </source>
</reference>
<dbReference type="EMBL" id="AZBU02000002">
    <property type="protein sequence ID" value="TKR93088.1"/>
    <property type="molecule type" value="Genomic_DNA"/>
</dbReference>
<evidence type="ECO:0000313" key="2">
    <source>
        <dbReference type="Proteomes" id="UP000298663"/>
    </source>
</evidence>
<organism evidence="1 2">
    <name type="scientific">Steinernema carpocapsae</name>
    <name type="common">Entomopathogenic nematode</name>
    <dbReference type="NCBI Taxonomy" id="34508"/>
    <lineage>
        <taxon>Eukaryota</taxon>
        <taxon>Metazoa</taxon>
        <taxon>Ecdysozoa</taxon>
        <taxon>Nematoda</taxon>
        <taxon>Chromadorea</taxon>
        <taxon>Rhabditida</taxon>
        <taxon>Tylenchina</taxon>
        <taxon>Panagrolaimomorpha</taxon>
        <taxon>Strongyloidoidea</taxon>
        <taxon>Steinernematidae</taxon>
        <taxon>Steinernema</taxon>
    </lineage>
</organism>